<accession>A0A1T2KZD3</accession>
<keyword evidence="3" id="KW-0328">Glycosyltransferase</keyword>
<evidence type="ECO:0000256" key="6">
    <source>
        <dbReference type="ARBA" id="ARBA00022989"/>
    </source>
</evidence>
<dbReference type="OrthoDB" id="7672306at2"/>
<keyword evidence="5 8" id="KW-0812">Transmembrane</keyword>
<dbReference type="PANTHER" id="PTHR33908">
    <property type="entry name" value="MANNOSYLTRANSFERASE YKCB-RELATED"/>
    <property type="match status" value="1"/>
</dbReference>
<name>A0A1T2KZD3_9GAMM</name>
<keyword evidence="2" id="KW-1003">Cell membrane</keyword>
<protein>
    <recommendedName>
        <fullName evidence="9">Glycosyltransferase RgtA/B/C/D-like domain-containing protein</fullName>
    </recommendedName>
</protein>
<dbReference type="Pfam" id="PF13231">
    <property type="entry name" value="PMT_2"/>
    <property type="match status" value="1"/>
</dbReference>
<gene>
    <name evidence="10" type="ORF">BOW52_09040</name>
</gene>
<evidence type="ECO:0000256" key="2">
    <source>
        <dbReference type="ARBA" id="ARBA00022475"/>
    </source>
</evidence>
<evidence type="ECO:0000259" key="9">
    <source>
        <dbReference type="Pfam" id="PF13231"/>
    </source>
</evidence>
<feature type="transmembrane region" description="Helical" evidence="8">
    <location>
        <begin position="135"/>
        <end position="154"/>
    </location>
</feature>
<reference evidence="10 11" key="1">
    <citation type="submission" date="2016-11" db="EMBL/GenBank/DDBJ databases">
        <title>Mixed transmission modes and dynamic genome evolution in an obligate animal-bacterial symbiosis.</title>
        <authorList>
            <person name="Russell S.L."/>
            <person name="Corbett-Detig R.B."/>
            <person name="Cavanaugh C.M."/>
        </authorList>
    </citation>
    <scope>NUCLEOTIDE SEQUENCE [LARGE SCALE GENOMIC DNA]</scope>
    <source>
        <strain evidence="10">Sp-SM6</strain>
    </source>
</reference>
<keyword evidence="11" id="KW-1185">Reference proteome</keyword>
<dbReference type="Proteomes" id="UP000190198">
    <property type="component" value="Unassembled WGS sequence"/>
</dbReference>
<comment type="caution">
    <text evidence="10">The sequence shown here is derived from an EMBL/GenBank/DDBJ whole genome shotgun (WGS) entry which is preliminary data.</text>
</comment>
<proteinExistence type="predicted"/>
<evidence type="ECO:0000313" key="11">
    <source>
        <dbReference type="Proteomes" id="UP000190198"/>
    </source>
</evidence>
<dbReference type="GO" id="GO:0016763">
    <property type="term" value="F:pentosyltransferase activity"/>
    <property type="evidence" value="ECO:0007669"/>
    <property type="project" value="TreeGrafter"/>
</dbReference>
<feature type="non-terminal residue" evidence="10">
    <location>
        <position position="1"/>
    </location>
</feature>
<dbReference type="GO" id="GO:0009103">
    <property type="term" value="P:lipopolysaccharide biosynthetic process"/>
    <property type="evidence" value="ECO:0007669"/>
    <property type="project" value="UniProtKB-ARBA"/>
</dbReference>
<feature type="domain" description="Glycosyltransferase RgtA/B/C/D-like" evidence="9">
    <location>
        <begin position="64"/>
        <end position="229"/>
    </location>
</feature>
<evidence type="ECO:0000256" key="3">
    <source>
        <dbReference type="ARBA" id="ARBA00022676"/>
    </source>
</evidence>
<evidence type="ECO:0000313" key="10">
    <source>
        <dbReference type="EMBL" id="OOZ38205.1"/>
    </source>
</evidence>
<dbReference type="EMBL" id="MPRK01000204">
    <property type="protein sequence ID" value="OOZ38205.1"/>
    <property type="molecule type" value="Genomic_DNA"/>
</dbReference>
<dbReference type="InterPro" id="IPR050297">
    <property type="entry name" value="LipidA_mod_glycosyltrf_83"/>
</dbReference>
<comment type="subcellular location">
    <subcellularLocation>
        <location evidence="1">Cell membrane</location>
        <topology evidence="1">Multi-pass membrane protein</topology>
    </subcellularLocation>
</comment>
<dbReference type="GO" id="GO:0005886">
    <property type="term" value="C:plasma membrane"/>
    <property type="evidence" value="ECO:0007669"/>
    <property type="project" value="UniProtKB-SubCell"/>
</dbReference>
<keyword evidence="6 8" id="KW-1133">Transmembrane helix</keyword>
<feature type="transmembrane region" description="Helical" evidence="8">
    <location>
        <begin position="211"/>
        <end position="231"/>
    </location>
</feature>
<evidence type="ECO:0000256" key="1">
    <source>
        <dbReference type="ARBA" id="ARBA00004651"/>
    </source>
</evidence>
<feature type="transmembrane region" description="Helical" evidence="8">
    <location>
        <begin position="111"/>
        <end position="129"/>
    </location>
</feature>
<dbReference type="RefSeq" id="WP_135568196.1">
    <property type="nucleotide sequence ID" value="NZ_MPRK01000204.1"/>
</dbReference>
<organism evidence="10 11">
    <name type="scientific">Solemya elarraichensis gill symbiont</name>
    <dbReference type="NCBI Taxonomy" id="1918949"/>
    <lineage>
        <taxon>Bacteria</taxon>
        <taxon>Pseudomonadati</taxon>
        <taxon>Pseudomonadota</taxon>
        <taxon>Gammaproteobacteria</taxon>
        <taxon>sulfur-oxidizing symbionts</taxon>
    </lineage>
</organism>
<evidence type="ECO:0000256" key="5">
    <source>
        <dbReference type="ARBA" id="ARBA00022692"/>
    </source>
</evidence>
<sequence>VRGNKGCRRSSVKGRLGCPVLHHEIKDTLVFDLDAQSIWRDEATTSVHSTFSAYELWTQQIVNKPPLFYLITSLFWSPGDGAFALRFPNAILGSLSVMLCWMLGKALAGRSVAFLLSLFVLLSDINITYSQEARQYILLSIGWLILLISLIRLIQSSETLEKPQRLDLLLTFIGVILMVHTHPIALHYLTVSGVAYFLALVAGRHKFDKRFIFHPVLISLIAGITILPWLFTGLNTTSFNWLKQDSAGIALLRFF</sequence>
<evidence type="ECO:0000256" key="7">
    <source>
        <dbReference type="ARBA" id="ARBA00023136"/>
    </source>
</evidence>
<dbReference type="PANTHER" id="PTHR33908:SF11">
    <property type="entry name" value="MEMBRANE PROTEIN"/>
    <property type="match status" value="1"/>
</dbReference>
<dbReference type="InterPro" id="IPR038731">
    <property type="entry name" value="RgtA/B/C-like"/>
</dbReference>
<evidence type="ECO:0000256" key="8">
    <source>
        <dbReference type="SAM" id="Phobius"/>
    </source>
</evidence>
<keyword evidence="4" id="KW-0808">Transferase</keyword>
<dbReference type="AlphaFoldDB" id="A0A1T2KZD3"/>
<evidence type="ECO:0000256" key="4">
    <source>
        <dbReference type="ARBA" id="ARBA00022679"/>
    </source>
</evidence>
<feature type="transmembrane region" description="Helical" evidence="8">
    <location>
        <begin position="166"/>
        <end position="182"/>
    </location>
</feature>
<keyword evidence="7 8" id="KW-0472">Membrane</keyword>